<keyword evidence="8 13" id="KW-0176">Collagen</keyword>
<feature type="compositionally biased region" description="Low complexity" evidence="11">
    <location>
        <begin position="868"/>
        <end position="886"/>
    </location>
</feature>
<comment type="caution">
    <text evidence="13">The sequence shown here is derived from an EMBL/GenBank/DDBJ whole genome shotgun (WGS) entry which is preliminary data.</text>
</comment>
<dbReference type="Gene3D" id="3.40.50.410">
    <property type="entry name" value="von Willebrand factor, type A domain"/>
    <property type="match status" value="1"/>
</dbReference>
<evidence type="ECO:0000256" key="10">
    <source>
        <dbReference type="ARBA" id="ARBA00074870"/>
    </source>
</evidence>
<dbReference type="InterPro" id="IPR048287">
    <property type="entry name" value="TSPN-like_N"/>
</dbReference>
<evidence type="ECO:0000256" key="2">
    <source>
        <dbReference type="ARBA" id="ARBA00004498"/>
    </source>
</evidence>
<evidence type="ECO:0000256" key="3">
    <source>
        <dbReference type="ARBA" id="ARBA00022490"/>
    </source>
</evidence>
<dbReference type="PANTHER" id="PTHR37456">
    <property type="entry name" value="SI:CH211-266K2.1"/>
    <property type="match status" value="1"/>
</dbReference>
<feature type="compositionally biased region" description="Pro residues" evidence="11">
    <location>
        <begin position="607"/>
        <end position="624"/>
    </location>
</feature>
<feature type="compositionally biased region" description="Basic and acidic residues" evidence="11">
    <location>
        <begin position="543"/>
        <end position="552"/>
    </location>
</feature>
<evidence type="ECO:0000313" key="13">
    <source>
        <dbReference type="EMBL" id="RXN04325.1"/>
    </source>
</evidence>
<dbReference type="Gene3D" id="2.60.120.200">
    <property type="match status" value="1"/>
</dbReference>
<dbReference type="SMART" id="SM00210">
    <property type="entry name" value="TSPN"/>
    <property type="match status" value="1"/>
</dbReference>
<name>A0A498LFZ3_LABRO</name>
<dbReference type="FunFam" id="2.60.120.200:FF:000068">
    <property type="entry name" value="collagen alpha-1(XXI) chain isoform X1"/>
    <property type="match status" value="1"/>
</dbReference>
<feature type="compositionally biased region" description="Basic and acidic residues" evidence="11">
    <location>
        <begin position="456"/>
        <end position="468"/>
    </location>
</feature>
<evidence type="ECO:0000256" key="11">
    <source>
        <dbReference type="SAM" id="MobiDB-lite"/>
    </source>
</evidence>
<reference evidence="13 14" key="1">
    <citation type="submission" date="2018-03" db="EMBL/GenBank/DDBJ databases">
        <title>Draft genome sequence of Rohu Carp (Labeo rohita).</title>
        <authorList>
            <person name="Das P."/>
            <person name="Kushwaha B."/>
            <person name="Joshi C.G."/>
            <person name="Kumar D."/>
            <person name="Nagpure N.S."/>
            <person name="Sahoo L."/>
            <person name="Das S.P."/>
            <person name="Bit A."/>
            <person name="Patnaik S."/>
            <person name="Meher P.K."/>
            <person name="Jayasankar P."/>
            <person name="Koringa P.G."/>
            <person name="Patel N.V."/>
            <person name="Hinsu A.T."/>
            <person name="Kumar R."/>
            <person name="Pandey M."/>
            <person name="Agarwal S."/>
            <person name="Srivastava S."/>
            <person name="Singh M."/>
            <person name="Iquebal M.A."/>
            <person name="Jaiswal S."/>
            <person name="Angadi U.B."/>
            <person name="Kumar N."/>
            <person name="Raza M."/>
            <person name="Shah T.M."/>
            <person name="Rai A."/>
            <person name="Jena J.K."/>
        </authorList>
    </citation>
    <scope>NUCLEOTIDE SEQUENCE [LARGE SCALE GENOMIC DNA]</scope>
    <source>
        <strain evidence="13">DASCIFA01</strain>
        <tissue evidence="13">Testis</tissue>
    </source>
</reference>
<dbReference type="PRINTS" id="PR00453">
    <property type="entry name" value="VWFADOMAIN"/>
</dbReference>
<keyword evidence="6" id="KW-0732">Signal</keyword>
<keyword evidence="14" id="KW-1185">Reference proteome</keyword>
<evidence type="ECO:0000256" key="6">
    <source>
        <dbReference type="ARBA" id="ARBA00022729"/>
    </source>
</evidence>
<dbReference type="InterPro" id="IPR036465">
    <property type="entry name" value="vWFA_dom_sf"/>
</dbReference>
<dbReference type="Pfam" id="PF00092">
    <property type="entry name" value="VWA"/>
    <property type="match status" value="1"/>
</dbReference>
<dbReference type="SMART" id="SM00327">
    <property type="entry name" value="VWA"/>
    <property type="match status" value="1"/>
</dbReference>
<dbReference type="InterPro" id="IPR002035">
    <property type="entry name" value="VWF_A"/>
</dbReference>
<evidence type="ECO:0000256" key="5">
    <source>
        <dbReference type="ARBA" id="ARBA00022530"/>
    </source>
</evidence>
<feature type="domain" description="VWFA" evidence="12">
    <location>
        <begin position="62"/>
        <end position="234"/>
    </location>
</feature>
<dbReference type="STRING" id="84645.A0A498LFZ3"/>
<evidence type="ECO:0000259" key="12">
    <source>
        <dbReference type="PROSITE" id="PS50234"/>
    </source>
</evidence>
<dbReference type="PANTHER" id="PTHR37456:SF6">
    <property type="entry name" value="COLLAGEN ALPHA-1(XXIII) CHAIN-LIKE ISOFORM X2"/>
    <property type="match status" value="1"/>
</dbReference>
<dbReference type="FunFam" id="3.40.50.410:FF:000041">
    <property type="entry name" value="Collagen alpha-1(XXI) chain isoform X1"/>
    <property type="match status" value="1"/>
</dbReference>
<sequence>MLCLSSHPNSRTLKINILGKGLKLRLGMSWILKSFPTLLFLVYLHAAEDDDIRAGCSTAVNDLVYIMDGSWSVGSDDFETAKRWLVNVTSGFDVSSHYSQVGVVQYSDTPRLEIPLGLHKTTQDLIKAIEDISYLGGNTQTGRAIKFAVDHVFASSRRSEVKNRIAVVVTDGKSQDDVMDASVEARAQGIKVFAVGVGTEITTSELVTIANKPEGEYVLYAEDYTNIDRIRDAMEQKLCEESVCPTRIPVASRDEKGFELILGMKIHQKAKKIQGSLVSEAAYLLDKSTDITENTREIFPEGLPPSYVFVSTLRLKGPSSREKLDLWRILSKDGLVQAAVTLNGLDKSVIFTTTNTVNEEQIVTFHAQSLEAVFDGSWHQLKVLVKPRRVTCFLDDQQIQDEALDAVVPIYINGKTQISKRSGSDATLPIEIQKLRLYCDPQQSERETACEIYSVDDERGLRGEKGRDGPLGPDGKPGPPGSRGDPGIPGEKGDEGPSGPRGDSGPQGLKGERGEQGLPGKPGPPGPMGASKPNVGTVGLPGKKGEQGDKGEQGPPGEPGLLGEPGLPGNDGAVGPAGAKGEKGDAGLPGADGPQGVPGARGAPGQKGPPGPRGAPGAPGPSGPPGADGLRGPKGNTGEKGDAGIPGAAGQKGERGEPGFPGLQGAMGLPGFKGHKGEKGSNGFPGLPGFPRGTPGETGVKGPDGQKGDMGHVGVVGPRGFPGQDGLPGLPGAPGFPGKPGKPPSEDYLIKLCGDILRNQLPQLLQMMSPQRCEPCETIKGPPGPPGAQGPKGSSGPPGYPGRHGAQGYPGPPGIHGPPGVKGDTGPRGFKGNKGEGRPGYPGPPGDTGIQGPRGSDGIGIPGPPGIPGKSGAPGIPGKQGPQGPAGVCDMSICYQSYNLRDERYSKGPDF</sequence>
<dbReference type="GO" id="GO:0005737">
    <property type="term" value="C:cytoplasm"/>
    <property type="evidence" value="ECO:0007669"/>
    <property type="project" value="UniProtKB-SubCell"/>
</dbReference>
<protein>
    <recommendedName>
        <fullName evidence="10">Collagen alpha-1(XXI) chain</fullName>
    </recommendedName>
</protein>
<dbReference type="Pfam" id="PF01391">
    <property type="entry name" value="Collagen"/>
    <property type="match status" value="4"/>
</dbReference>
<keyword evidence="7" id="KW-0677">Repeat</keyword>
<dbReference type="InterPro" id="IPR013320">
    <property type="entry name" value="ConA-like_dom_sf"/>
</dbReference>
<feature type="region of interest" description="Disordered" evidence="11">
    <location>
        <begin position="446"/>
        <end position="707"/>
    </location>
</feature>
<evidence type="ECO:0000313" key="14">
    <source>
        <dbReference type="Proteomes" id="UP000290572"/>
    </source>
</evidence>
<keyword evidence="4" id="KW-0964">Secreted</keyword>
<dbReference type="GO" id="GO:0005581">
    <property type="term" value="C:collagen trimer"/>
    <property type="evidence" value="ECO:0007669"/>
    <property type="project" value="UniProtKB-KW"/>
</dbReference>
<evidence type="ECO:0000256" key="9">
    <source>
        <dbReference type="ARBA" id="ARBA00049648"/>
    </source>
</evidence>
<evidence type="ECO:0007829" key="15">
    <source>
        <dbReference type="PeptideAtlas" id="A0A498LFZ3"/>
    </source>
</evidence>
<dbReference type="InterPro" id="IPR008160">
    <property type="entry name" value="Collagen"/>
</dbReference>
<organism evidence="13 14">
    <name type="scientific">Labeo rohita</name>
    <name type="common">Indian major carp</name>
    <name type="synonym">Cyprinus rohita</name>
    <dbReference type="NCBI Taxonomy" id="84645"/>
    <lineage>
        <taxon>Eukaryota</taxon>
        <taxon>Metazoa</taxon>
        <taxon>Chordata</taxon>
        <taxon>Craniata</taxon>
        <taxon>Vertebrata</taxon>
        <taxon>Euteleostomi</taxon>
        <taxon>Actinopterygii</taxon>
        <taxon>Neopterygii</taxon>
        <taxon>Teleostei</taxon>
        <taxon>Ostariophysi</taxon>
        <taxon>Cypriniformes</taxon>
        <taxon>Cyprinidae</taxon>
        <taxon>Labeoninae</taxon>
        <taxon>Labeonini</taxon>
        <taxon>Labeo</taxon>
    </lineage>
</organism>
<comment type="similarity">
    <text evidence="9">Belongs to the fibril-associated collagens with interrupted helices (FACIT) family.</text>
</comment>
<dbReference type="PROSITE" id="PS50234">
    <property type="entry name" value="VWFA"/>
    <property type="match status" value="1"/>
</dbReference>
<dbReference type="InterPro" id="IPR050938">
    <property type="entry name" value="Collagen_Structural_Proteins"/>
</dbReference>
<dbReference type="Proteomes" id="UP000290572">
    <property type="component" value="Unassembled WGS sequence"/>
</dbReference>
<feature type="region of interest" description="Disordered" evidence="11">
    <location>
        <begin position="774"/>
        <end position="886"/>
    </location>
</feature>
<evidence type="ECO:0000256" key="8">
    <source>
        <dbReference type="ARBA" id="ARBA00023119"/>
    </source>
</evidence>
<dbReference type="SUPFAM" id="SSF49899">
    <property type="entry name" value="Concanavalin A-like lectins/glucanases"/>
    <property type="match status" value="1"/>
</dbReference>
<proteinExistence type="evidence at protein level"/>
<keyword evidence="5" id="KW-0272">Extracellular matrix</keyword>
<evidence type="ECO:0000256" key="4">
    <source>
        <dbReference type="ARBA" id="ARBA00022525"/>
    </source>
</evidence>
<comment type="subcellular location">
    <subcellularLocation>
        <location evidence="1">Cytoplasm</location>
    </subcellularLocation>
    <subcellularLocation>
        <location evidence="2">Secreted</location>
        <location evidence="2">Extracellular space</location>
        <location evidence="2">Extracellular matrix</location>
    </subcellularLocation>
</comment>
<gene>
    <name evidence="13" type="ORF">ROHU_034051</name>
</gene>
<dbReference type="EMBL" id="QBIY01013450">
    <property type="protein sequence ID" value="RXN04325.1"/>
    <property type="molecule type" value="Genomic_DNA"/>
</dbReference>
<keyword evidence="3" id="KW-0963">Cytoplasm</keyword>
<accession>A0A498LFZ3</accession>
<keyword evidence="15" id="KW-1267">Proteomics identification</keyword>
<evidence type="ECO:0000256" key="7">
    <source>
        <dbReference type="ARBA" id="ARBA00022737"/>
    </source>
</evidence>
<feature type="compositionally biased region" description="Low complexity" evidence="11">
    <location>
        <begin position="553"/>
        <end position="568"/>
    </location>
</feature>
<dbReference type="AlphaFoldDB" id="A0A498LFZ3"/>
<evidence type="ECO:0000256" key="1">
    <source>
        <dbReference type="ARBA" id="ARBA00004496"/>
    </source>
</evidence>
<dbReference type="SUPFAM" id="SSF53300">
    <property type="entry name" value="vWA-like"/>
    <property type="match status" value="1"/>
</dbReference>